<keyword evidence="3" id="KW-0521">NADP</keyword>
<keyword evidence="1" id="KW-0285">Flavoprotein</keyword>
<keyword evidence="2" id="KW-0288">FMN</keyword>
<dbReference type="CDD" id="cd02148">
    <property type="entry name" value="RutE-like"/>
    <property type="match status" value="1"/>
</dbReference>
<evidence type="ECO:0000256" key="2">
    <source>
        <dbReference type="ARBA" id="ARBA00022643"/>
    </source>
</evidence>
<dbReference type="Gene3D" id="3.40.109.10">
    <property type="entry name" value="NADH Oxidase"/>
    <property type="match status" value="1"/>
</dbReference>
<gene>
    <name evidence="6" type="ORF">GGQ80_001324</name>
</gene>
<dbReference type="SUPFAM" id="SSF55469">
    <property type="entry name" value="FMN-dependent nitroreductase-like"/>
    <property type="match status" value="1"/>
</dbReference>
<dbReference type="InterPro" id="IPR029479">
    <property type="entry name" value="Nitroreductase"/>
</dbReference>
<dbReference type="PANTHER" id="PTHR43543:SF1">
    <property type="entry name" value="MALONIC SEMIALDEHYDE REDUCTASE RUTE-RELATED"/>
    <property type="match status" value="1"/>
</dbReference>
<evidence type="ECO:0000313" key="7">
    <source>
        <dbReference type="Proteomes" id="UP000529795"/>
    </source>
</evidence>
<comment type="caution">
    <text evidence="6">The sequence shown here is derived from an EMBL/GenBank/DDBJ whole genome shotgun (WGS) entry which is preliminary data.</text>
</comment>
<protein>
    <submittedName>
        <fullName evidence="6">3-hydroxypropanoate dehydrogenase</fullName>
        <ecNumber evidence="6">1.1.1.-</ecNumber>
    </submittedName>
</protein>
<keyword evidence="4 6" id="KW-0560">Oxidoreductase</keyword>
<organism evidence="6 7">
    <name type="scientific">Sphingomonas jinjuensis</name>
    <dbReference type="NCBI Taxonomy" id="535907"/>
    <lineage>
        <taxon>Bacteria</taxon>
        <taxon>Pseudomonadati</taxon>
        <taxon>Pseudomonadota</taxon>
        <taxon>Alphaproteobacteria</taxon>
        <taxon>Sphingomonadales</taxon>
        <taxon>Sphingomonadaceae</taxon>
        <taxon>Sphingomonas</taxon>
    </lineage>
</organism>
<evidence type="ECO:0000256" key="1">
    <source>
        <dbReference type="ARBA" id="ARBA00022630"/>
    </source>
</evidence>
<dbReference type="InterPro" id="IPR023936">
    <property type="entry name" value="RutE-like"/>
</dbReference>
<evidence type="ECO:0000259" key="5">
    <source>
        <dbReference type="Pfam" id="PF00881"/>
    </source>
</evidence>
<evidence type="ECO:0000256" key="3">
    <source>
        <dbReference type="ARBA" id="ARBA00022857"/>
    </source>
</evidence>
<evidence type="ECO:0000313" key="6">
    <source>
        <dbReference type="EMBL" id="MBB4153422.1"/>
    </source>
</evidence>
<dbReference type="NCBIfam" id="NF003768">
    <property type="entry name" value="PRK05365.1"/>
    <property type="match status" value="1"/>
</dbReference>
<dbReference type="RefSeq" id="WP_183983103.1">
    <property type="nucleotide sequence ID" value="NZ_JACIEV010000003.1"/>
</dbReference>
<keyword evidence="7" id="KW-1185">Reference proteome</keyword>
<accession>A0A840F9X1</accession>
<dbReference type="InterPro" id="IPR050461">
    <property type="entry name" value="Nitroreductase_HadB/RutE"/>
</dbReference>
<feature type="domain" description="Nitroreductase" evidence="5">
    <location>
        <begin position="22"/>
        <end position="174"/>
    </location>
</feature>
<dbReference type="Proteomes" id="UP000529795">
    <property type="component" value="Unassembled WGS sequence"/>
</dbReference>
<dbReference type="GO" id="GO:0016491">
    <property type="term" value="F:oxidoreductase activity"/>
    <property type="evidence" value="ECO:0007669"/>
    <property type="project" value="UniProtKB-KW"/>
</dbReference>
<dbReference type="AlphaFoldDB" id="A0A840F9X1"/>
<dbReference type="InterPro" id="IPR000415">
    <property type="entry name" value="Nitroreductase-like"/>
</dbReference>
<name>A0A840F9X1_9SPHN</name>
<dbReference type="Pfam" id="PF00881">
    <property type="entry name" value="Nitroreductase"/>
    <property type="match status" value="1"/>
</dbReference>
<reference evidence="6 7" key="1">
    <citation type="submission" date="2020-08" db="EMBL/GenBank/DDBJ databases">
        <title>Genomic Encyclopedia of Type Strains, Phase IV (KMG-IV): sequencing the most valuable type-strain genomes for metagenomic binning, comparative biology and taxonomic classification.</title>
        <authorList>
            <person name="Goeker M."/>
        </authorList>
    </citation>
    <scope>NUCLEOTIDE SEQUENCE [LARGE SCALE GENOMIC DNA]</scope>
    <source>
        <strain evidence="6 7">YC6723</strain>
    </source>
</reference>
<proteinExistence type="predicted"/>
<dbReference type="PANTHER" id="PTHR43543">
    <property type="entry name" value="MALONIC SEMIALDEHYDE REDUCTASE RUTE-RELATED"/>
    <property type="match status" value="1"/>
</dbReference>
<evidence type="ECO:0000256" key="4">
    <source>
        <dbReference type="ARBA" id="ARBA00023002"/>
    </source>
</evidence>
<dbReference type="EC" id="1.1.1.-" evidence="6"/>
<sequence>MPDALPDTALDQLFRTARTFNGYTDAPVTEADIRAIYELAKMGPTATNQHPGRFIWCTTPEAKEKLAALASDSNAAKVRKAPATVIIAYDKNFHEHLPTFFPHVDARPWFAEPVGRERSAQQNANLQAAYLILAARSLGFDTGPMAGFDAKGVDAAFFADQPDYHSIMIMTVGHGDPSSIQPRLPRPPFDQFNTIL</sequence>
<dbReference type="EMBL" id="JACIEV010000003">
    <property type="protein sequence ID" value="MBB4153422.1"/>
    <property type="molecule type" value="Genomic_DNA"/>
</dbReference>